<name>A0ABP8UVG4_9ACTN</name>
<evidence type="ECO:0000256" key="3">
    <source>
        <dbReference type="ARBA" id="ARBA00022679"/>
    </source>
</evidence>
<proteinExistence type="inferred from homology"/>
<dbReference type="Proteomes" id="UP001501442">
    <property type="component" value="Unassembled WGS sequence"/>
</dbReference>
<reference evidence="6" key="1">
    <citation type="journal article" date="2019" name="Int. J. Syst. Evol. Microbiol.">
        <title>The Global Catalogue of Microorganisms (GCM) 10K type strain sequencing project: providing services to taxonomists for standard genome sequencing and annotation.</title>
        <authorList>
            <consortium name="The Broad Institute Genomics Platform"/>
            <consortium name="The Broad Institute Genome Sequencing Center for Infectious Disease"/>
            <person name="Wu L."/>
            <person name="Ma J."/>
        </authorList>
    </citation>
    <scope>NUCLEOTIDE SEQUENCE [LARGE SCALE GENOMIC DNA]</scope>
    <source>
        <strain evidence="6">JCM 17939</strain>
    </source>
</reference>
<dbReference type="EMBL" id="BAABHK010000025">
    <property type="protein sequence ID" value="GAA4639082.1"/>
    <property type="molecule type" value="Genomic_DNA"/>
</dbReference>
<keyword evidence="3" id="KW-0808">Transferase</keyword>
<dbReference type="SUPFAM" id="SSF53448">
    <property type="entry name" value="Nucleotide-diphospho-sugar transferases"/>
    <property type="match status" value="1"/>
</dbReference>
<organism evidence="5 6">
    <name type="scientific">Actinoallomurus vinaceus</name>
    <dbReference type="NCBI Taxonomy" id="1080074"/>
    <lineage>
        <taxon>Bacteria</taxon>
        <taxon>Bacillati</taxon>
        <taxon>Actinomycetota</taxon>
        <taxon>Actinomycetes</taxon>
        <taxon>Streptosporangiales</taxon>
        <taxon>Thermomonosporaceae</taxon>
        <taxon>Actinoallomurus</taxon>
    </lineage>
</organism>
<dbReference type="InterPro" id="IPR001173">
    <property type="entry name" value="Glyco_trans_2-like"/>
</dbReference>
<evidence type="ECO:0000256" key="2">
    <source>
        <dbReference type="ARBA" id="ARBA00022676"/>
    </source>
</evidence>
<dbReference type="PANTHER" id="PTHR43685:SF5">
    <property type="entry name" value="GLYCOSYLTRANSFERASE EPSE-RELATED"/>
    <property type="match status" value="1"/>
</dbReference>
<gene>
    <name evidence="5" type="ORF">GCM10023196_099330</name>
</gene>
<protein>
    <submittedName>
        <fullName evidence="5">Glycosyltransferase family 2 protein</fullName>
    </submittedName>
</protein>
<dbReference type="InterPro" id="IPR029044">
    <property type="entry name" value="Nucleotide-diphossugar_trans"/>
</dbReference>
<dbReference type="Gene3D" id="3.90.550.10">
    <property type="entry name" value="Spore Coat Polysaccharide Biosynthesis Protein SpsA, Chain A"/>
    <property type="match status" value="1"/>
</dbReference>
<keyword evidence="6" id="KW-1185">Reference proteome</keyword>
<sequence length="293" mass="31724">MDSKPKFAVVVTTIGRPELLDHLLASIHAQTLSPSEVVVIDQSSDDDTRNVVASWTDRLPVRRLTSARGASVGRNVGVAALADYDFVGFPDDDTSYLPDTLAQAAAVLTRFPSAGGVSGRSVGTPDRPAQLTSFGDRPAPLNHRTVWTSAIEHTVFLRRDFLRAVGGFDEDLGVGAASPWQSGEGTDLLLRGLKAGWTILFDPQIIIVEYNPDAPSPGERAHHIKARRYARGTGRVYRSHHGLGLRIRVVFRPLAAAALSIARGRRALTVWYLQRAIGRIEGLTGLVLPGPRD</sequence>
<evidence type="ECO:0000256" key="1">
    <source>
        <dbReference type="ARBA" id="ARBA00006739"/>
    </source>
</evidence>
<comment type="caution">
    <text evidence="5">The sequence shown here is derived from an EMBL/GenBank/DDBJ whole genome shotgun (WGS) entry which is preliminary data.</text>
</comment>
<evidence type="ECO:0000313" key="5">
    <source>
        <dbReference type="EMBL" id="GAA4639082.1"/>
    </source>
</evidence>
<dbReference type="Pfam" id="PF00535">
    <property type="entry name" value="Glycos_transf_2"/>
    <property type="match status" value="1"/>
</dbReference>
<accession>A0ABP8UVG4</accession>
<dbReference type="PANTHER" id="PTHR43685">
    <property type="entry name" value="GLYCOSYLTRANSFERASE"/>
    <property type="match status" value="1"/>
</dbReference>
<feature type="domain" description="Glycosyltransferase 2-like" evidence="4">
    <location>
        <begin position="9"/>
        <end position="115"/>
    </location>
</feature>
<evidence type="ECO:0000313" key="6">
    <source>
        <dbReference type="Proteomes" id="UP001501442"/>
    </source>
</evidence>
<dbReference type="InterPro" id="IPR050834">
    <property type="entry name" value="Glycosyltransf_2"/>
</dbReference>
<dbReference type="RefSeq" id="WP_345442614.1">
    <property type="nucleotide sequence ID" value="NZ_BAABHK010000025.1"/>
</dbReference>
<evidence type="ECO:0000259" key="4">
    <source>
        <dbReference type="Pfam" id="PF00535"/>
    </source>
</evidence>
<keyword evidence="2" id="KW-0328">Glycosyltransferase</keyword>
<comment type="similarity">
    <text evidence="1">Belongs to the glycosyltransferase 2 family.</text>
</comment>